<gene>
    <name evidence="2" type="ORF">DKX38_010339</name>
</gene>
<keyword evidence="3" id="KW-1185">Reference proteome</keyword>
<proteinExistence type="predicted"/>
<organism evidence="2 3">
    <name type="scientific">Salix brachista</name>
    <dbReference type="NCBI Taxonomy" id="2182728"/>
    <lineage>
        <taxon>Eukaryota</taxon>
        <taxon>Viridiplantae</taxon>
        <taxon>Streptophyta</taxon>
        <taxon>Embryophyta</taxon>
        <taxon>Tracheophyta</taxon>
        <taxon>Spermatophyta</taxon>
        <taxon>Magnoliopsida</taxon>
        <taxon>eudicotyledons</taxon>
        <taxon>Gunneridae</taxon>
        <taxon>Pentapetalae</taxon>
        <taxon>rosids</taxon>
        <taxon>fabids</taxon>
        <taxon>Malpighiales</taxon>
        <taxon>Salicaceae</taxon>
        <taxon>Saliceae</taxon>
        <taxon>Salix</taxon>
    </lineage>
</organism>
<name>A0A5N5MD90_9ROSI</name>
<evidence type="ECO:0000313" key="3">
    <source>
        <dbReference type="Proteomes" id="UP000326939"/>
    </source>
</evidence>
<dbReference type="PANTHER" id="PTHR37384:SF1">
    <property type="entry name" value="OS01G0835600 PROTEIN"/>
    <property type="match status" value="1"/>
</dbReference>
<dbReference type="Proteomes" id="UP000326939">
    <property type="component" value="Chromosome 6"/>
</dbReference>
<protein>
    <recommendedName>
        <fullName evidence="1">PTM/DIR17-like Tudor domain-containing protein</fullName>
    </recommendedName>
</protein>
<comment type="caution">
    <text evidence="2">The sequence shown here is derived from an EMBL/GenBank/DDBJ whole genome shotgun (WGS) entry which is preliminary data.</text>
</comment>
<evidence type="ECO:0000259" key="1">
    <source>
        <dbReference type="Pfam" id="PF21743"/>
    </source>
</evidence>
<dbReference type="CDD" id="cd20401">
    <property type="entry name" value="Tudor_AtPTM-like"/>
    <property type="match status" value="1"/>
</dbReference>
<feature type="domain" description="PTM/DIR17-like Tudor" evidence="1">
    <location>
        <begin position="69"/>
        <end position="116"/>
    </location>
</feature>
<dbReference type="InterPro" id="IPR047365">
    <property type="entry name" value="Tudor_AtPTM-like"/>
</dbReference>
<reference evidence="3" key="1">
    <citation type="journal article" date="2019" name="Gigascience">
        <title>De novo genome assembly of the endangered Acer yangbiense, a plant species with extremely small populations endemic to Yunnan Province, China.</title>
        <authorList>
            <person name="Yang J."/>
            <person name="Wariss H.M."/>
            <person name="Tao L."/>
            <person name="Zhang R."/>
            <person name="Yun Q."/>
            <person name="Hollingsworth P."/>
            <person name="Dao Z."/>
            <person name="Luo G."/>
            <person name="Guo H."/>
            <person name="Ma Y."/>
            <person name="Sun W."/>
        </authorList>
    </citation>
    <scope>NUCLEOTIDE SEQUENCE [LARGE SCALE GENOMIC DNA]</scope>
    <source>
        <strain evidence="3">cv. br00</strain>
    </source>
</reference>
<sequence>MDNTSKELELESLPTGVFELPGEPAIVINGVPDISPSDGDPVLPSTCGGITSQSAEFFRNSSFGEWLEGREVQKLFGENYFSGTVSLFDKETGWYRVVYEDGDSEELDWKELQEVLLPLDITIPLKSLAQKIIKKSQKTVVHKSVKSVTRPRITKATISGSLEKENLTDT</sequence>
<dbReference type="Gene3D" id="2.30.30.140">
    <property type="match status" value="1"/>
</dbReference>
<dbReference type="PANTHER" id="PTHR37384">
    <property type="entry name" value="OS01G0835600 PROTEIN"/>
    <property type="match status" value="1"/>
</dbReference>
<dbReference type="AlphaFoldDB" id="A0A5N5MD90"/>
<dbReference type="EMBL" id="VDCV01000006">
    <property type="protein sequence ID" value="KAB5553028.1"/>
    <property type="molecule type" value="Genomic_DNA"/>
</dbReference>
<accession>A0A5N5MD90</accession>
<dbReference type="Pfam" id="PF21743">
    <property type="entry name" value="PTM_DIR17_Tudor"/>
    <property type="match status" value="1"/>
</dbReference>
<evidence type="ECO:0000313" key="2">
    <source>
        <dbReference type="EMBL" id="KAB5553028.1"/>
    </source>
</evidence>